<dbReference type="OrthoDB" id="3521506at2759"/>
<keyword evidence="2" id="KW-1185">Reference proteome</keyword>
<gene>
    <name evidence="1" type="ORF">JI435_014510</name>
</gene>
<dbReference type="VEuPathDB" id="FungiDB:JI435_014510"/>
<proteinExistence type="predicted"/>
<dbReference type="AlphaFoldDB" id="A0A7U2I1Q9"/>
<sequence length="99" mass="10878">MGKNTKFVAAFIDDISDSKLSGFPSQATTIAKDQDFRLDMQGLTSGSTHYNLQVQINNQTRITSLKKAAPRTVAHVLVPTDDSWTPQQIKDALTNSINI</sequence>
<evidence type="ECO:0000313" key="2">
    <source>
        <dbReference type="Proteomes" id="UP000663193"/>
    </source>
</evidence>
<reference evidence="2" key="1">
    <citation type="journal article" date="2021" name="BMC Genomics">
        <title>Chromosome-level genome assembly and manually-curated proteome of model necrotroph Parastagonospora nodorum Sn15 reveals a genome-wide trove of candidate effector homologs, and redundancy of virulence-related functions within an accessory chromosome.</title>
        <authorList>
            <person name="Bertazzoni S."/>
            <person name="Jones D.A.B."/>
            <person name="Phan H.T."/>
            <person name="Tan K.-C."/>
            <person name="Hane J.K."/>
        </authorList>
    </citation>
    <scope>NUCLEOTIDE SEQUENCE [LARGE SCALE GENOMIC DNA]</scope>
    <source>
        <strain evidence="2">SN15 / ATCC MYA-4574 / FGSC 10173)</strain>
    </source>
</reference>
<dbReference type="EMBL" id="CP069028">
    <property type="protein sequence ID" value="QRC96541.1"/>
    <property type="molecule type" value="Genomic_DNA"/>
</dbReference>
<protein>
    <submittedName>
        <fullName evidence="1">Uncharacterized protein</fullName>
    </submittedName>
</protein>
<accession>A0A7U2I1Q9</accession>
<evidence type="ECO:0000313" key="1">
    <source>
        <dbReference type="EMBL" id="QRC96541.1"/>
    </source>
</evidence>
<organism evidence="1 2">
    <name type="scientific">Phaeosphaeria nodorum (strain SN15 / ATCC MYA-4574 / FGSC 10173)</name>
    <name type="common">Glume blotch fungus</name>
    <name type="synonym">Parastagonospora nodorum</name>
    <dbReference type="NCBI Taxonomy" id="321614"/>
    <lineage>
        <taxon>Eukaryota</taxon>
        <taxon>Fungi</taxon>
        <taxon>Dikarya</taxon>
        <taxon>Ascomycota</taxon>
        <taxon>Pezizomycotina</taxon>
        <taxon>Dothideomycetes</taxon>
        <taxon>Pleosporomycetidae</taxon>
        <taxon>Pleosporales</taxon>
        <taxon>Pleosporineae</taxon>
        <taxon>Phaeosphaeriaceae</taxon>
        <taxon>Parastagonospora</taxon>
    </lineage>
</organism>
<name>A0A7U2I1Q9_PHANO</name>
<dbReference type="Proteomes" id="UP000663193">
    <property type="component" value="Chromosome 6"/>
</dbReference>